<feature type="transmembrane region" description="Helical" evidence="6">
    <location>
        <begin position="413"/>
        <end position="434"/>
    </location>
</feature>
<feature type="transmembrane region" description="Helical" evidence="6">
    <location>
        <begin position="513"/>
        <end position="536"/>
    </location>
</feature>
<dbReference type="InterPro" id="IPR020846">
    <property type="entry name" value="MFS_dom"/>
</dbReference>
<keyword evidence="4 6" id="KW-0472">Membrane</keyword>
<gene>
    <name evidence="8" type="ORF">VFPFJ_03098</name>
</gene>
<dbReference type="InterPro" id="IPR036259">
    <property type="entry name" value="MFS_trans_sf"/>
</dbReference>
<sequence>MTAALASKAPMPTRAEATPPPADDVQSCFNGSTNCNSDADFPTSTTLEKEEQEKQACDPSTSPRKDEEAASCTENGTAAAATSAPGQRRPMLTDAEIQRLGRERPAVFSGWLSESLFVFTIVFSMMMSEYFISGFNIILPPVSVALNIAPSSRTWPAGVTNLTIAALLQPCARACDIFGAKKVFLFGHAWLFAWALGCGFSNGPTVLIVCRAMQGIGAAAFLPAGLALLSSAYRPGPRKNLMFAVYGAFAVIGFFFGIIIGALAAEYLSWRWYFWIGCILVLLVAVVGAVYVPSSASELDPAARMDWLGVATIVPGLVLVVFAFTDGGHAPQGWRTPYVYVTLILGVLFLAAAVYVQGWVSKQPLLPPDLFKHKYMKRLMAGLFCSYGVFGLFLFYSSFYIENVMHQTPILTAAWFVPLAAGGLFLAIAGGLVMHIIPNRLLMIISGLGFFLSSLLFALIPSPDSGKSTSFLYWAYIFPAMLCGTIGVDITFNVTNVFITTAMPRRHQAAASGLINSLLYLGIAFWLGIAELAVSAKVQTAGGTPDDLEAVLDPRAQYQIGFWTGVALSAVALSLTCTVRMGQAEAGLTADEKAELAQAPAAEEEASQQQQQRS</sequence>
<evidence type="ECO:0000256" key="5">
    <source>
        <dbReference type="SAM" id="MobiDB-lite"/>
    </source>
</evidence>
<dbReference type="Proteomes" id="UP000078340">
    <property type="component" value="Unassembled WGS sequence"/>
</dbReference>
<dbReference type="STRING" id="33203.A0A179HNV9"/>
<feature type="transmembrane region" description="Helical" evidence="6">
    <location>
        <begin position="379"/>
        <end position="401"/>
    </location>
</feature>
<dbReference type="GeneID" id="28885229"/>
<feature type="transmembrane region" description="Helical" evidence="6">
    <location>
        <begin position="183"/>
        <end position="200"/>
    </location>
</feature>
<protein>
    <submittedName>
        <fullName evidence="8">Drug resistance protein</fullName>
    </submittedName>
</protein>
<dbReference type="KEGG" id="plj:28885229"/>
<feature type="transmembrane region" description="Helical" evidence="6">
    <location>
        <begin position="337"/>
        <end position="358"/>
    </location>
</feature>
<dbReference type="InterPro" id="IPR011701">
    <property type="entry name" value="MFS"/>
</dbReference>
<dbReference type="Gene3D" id="1.20.1720.10">
    <property type="entry name" value="Multidrug resistance protein D"/>
    <property type="match status" value="1"/>
</dbReference>
<dbReference type="GO" id="GO:0022857">
    <property type="term" value="F:transmembrane transporter activity"/>
    <property type="evidence" value="ECO:0007669"/>
    <property type="project" value="InterPro"/>
</dbReference>
<feature type="region of interest" description="Disordered" evidence="5">
    <location>
        <begin position="592"/>
        <end position="614"/>
    </location>
</feature>
<feature type="transmembrane region" description="Helical" evidence="6">
    <location>
        <begin position="305"/>
        <end position="325"/>
    </location>
</feature>
<feature type="compositionally biased region" description="Low complexity" evidence="5">
    <location>
        <begin position="596"/>
        <end position="614"/>
    </location>
</feature>
<comment type="subcellular location">
    <subcellularLocation>
        <location evidence="1">Membrane</location>
        <topology evidence="1">Multi-pass membrane protein</topology>
    </subcellularLocation>
</comment>
<accession>A0A179HNV9</accession>
<comment type="caution">
    <text evidence="8">The sequence shown here is derived from an EMBL/GenBank/DDBJ whole genome shotgun (WGS) entry which is preliminary data.</text>
</comment>
<dbReference type="PANTHER" id="PTHR42718">
    <property type="entry name" value="MAJOR FACILITATOR SUPERFAMILY MULTIDRUG TRANSPORTER MFSC"/>
    <property type="match status" value="1"/>
</dbReference>
<evidence type="ECO:0000256" key="4">
    <source>
        <dbReference type="ARBA" id="ARBA00023136"/>
    </source>
</evidence>
<feature type="transmembrane region" description="Helical" evidence="6">
    <location>
        <begin position="106"/>
        <end position="124"/>
    </location>
</feature>
<reference evidence="8 9" key="1">
    <citation type="submission" date="2016-02" db="EMBL/GenBank/DDBJ databases">
        <title>Biosynthesis of antibiotic leucinostatins and their inhibition on Phytophthora in bio-control Purpureocillium lilacinum.</title>
        <authorList>
            <person name="Wang G."/>
            <person name="Liu Z."/>
            <person name="Lin R."/>
            <person name="Li E."/>
            <person name="Mao Z."/>
            <person name="Ling J."/>
            <person name="Yin W."/>
            <person name="Xie B."/>
        </authorList>
    </citation>
    <scope>NUCLEOTIDE SEQUENCE [LARGE SCALE GENOMIC DNA]</scope>
    <source>
        <strain evidence="8">PLFJ-1</strain>
    </source>
</reference>
<dbReference type="EMBL" id="LSBI01000003">
    <property type="protein sequence ID" value="OAQ91358.1"/>
    <property type="molecule type" value="Genomic_DNA"/>
</dbReference>
<keyword evidence="2 6" id="KW-0812">Transmembrane</keyword>
<dbReference type="OMA" id="TPYIYVT"/>
<dbReference type="PROSITE" id="PS50850">
    <property type="entry name" value="MFS"/>
    <property type="match status" value="1"/>
</dbReference>
<feature type="transmembrane region" description="Helical" evidence="6">
    <location>
        <begin position="241"/>
        <end position="264"/>
    </location>
</feature>
<name>A0A179HNV9_PURLI</name>
<dbReference type="PANTHER" id="PTHR42718:SF11">
    <property type="entry name" value="MAJOR FACILITATOR SUPERFAMILY (MFS) PROFILE DOMAIN-CONTAINING PROTEIN"/>
    <property type="match status" value="1"/>
</dbReference>
<feature type="compositionally biased region" description="Basic and acidic residues" evidence="5">
    <location>
        <begin position="47"/>
        <end position="56"/>
    </location>
</feature>
<proteinExistence type="predicted"/>
<feature type="transmembrane region" description="Helical" evidence="6">
    <location>
        <begin position="472"/>
        <end position="492"/>
    </location>
</feature>
<dbReference type="AlphaFoldDB" id="A0A179HNV9"/>
<dbReference type="SUPFAM" id="SSF103473">
    <property type="entry name" value="MFS general substrate transporter"/>
    <property type="match status" value="1"/>
</dbReference>
<dbReference type="Gene3D" id="1.20.1250.20">
    <property type="entry name" value="MFS general substrate transporter like domains"/>
    <property type="match status" value="1"/>
</dbReference>
<evidence type="ECO:0000256" key="3">
    <source>
        <dbReference type="ARBA" id="ARBA00022989"/>
    </source>
</evidence>
<feature type="transmembrane region" description="Helical" evidence="6">
    <location>
        <begin position="270"/>
        <end position="293"/>
    </location>
</feature>
<evidence type="ECO:0000313" key="8">
    <source>
        <dbReference type="EMBL" id="OAQ91358.1"/>
    </source>
</evidence>
<organism evidence="8 9">
    <name type="scientific">Purpureocillium lilacinum</name>
    <name type="common">Paecilomyces lilacinus</name>
    <dbReference type="NCBI Taxonomy" id="33203"/>
    <lineage>
        <taxon>Eukaryota</taxon>
        <taxon>Fungi</taxon>
        <taxon>Dikarya</taxon>
        <taxon>Ascomycota</taxon>
        <taxon>Pezizomycotina</taxon>
        <taxon>Sordariomycetes</taxon>
        <taxon>Hypocreomycetidae</taxon>
        <taxon>Hypocreales</taxon>
        <taxon>Ophiocordycipitaceae</taxon>
        <taxon>Purpureocillium</taxon>
    </lineage>
</organism>
<evidence type="ECO:0000256" key="6">
    <source>
        <dbReference type="SAM" id="Phobius"/>
    </source>
</evidence>
<feature type="compositionally biased region" description="Polar residues" evidence="5">
    <location>
        <begin position="27"/>
        <end position="46"/>
    </location>
</feature>
<evidence type="ECO:0000256" key="2">
    <source>
        <dbReference type="ARBA" id="ARBA00022692"/>
    </source>
</evidence>
<evidence type="ECO:0000313" key="9">
    <source>
        <dbReference type="Proteomes" id="UP000078340"/>
    </source>
</evidence>
<feature type="region of interest" description="Disordered" evidence="5">
    <location>
        <begin position="1"/>
        <end position="90"/>
    </location>
</feature>
<dbReference type="GO" id="GO:0016020">
    <property type="term" value="C:membrane"/>
    <property type="evidence" value="ECO:0007669"/>
    <property type="project" value="UniProtKB-SubCell"/>
</dbReference>
<dbReference type="Pfam" id="PF07690">
    <property type="entry name" value="MFS_1"/>
    <property type="match status" value="1"/>
</dbReference>
<feature type="transmembrane region" description="Helical" evidence="6">
    <location>
        <begin position="206"/>
        <end position="229"/>
    </location>
</feature>
<keyword evidence="3 6" id="KW-1133">Transmembrane helix</keyword>
<feature type="domain" description="Major facilitator superfamily (MFS) profile" evidence="7">
    <location>
        <begin position="117"/>
        <end position="584"/>
    </location>
</feature>
<feature type="transmembrane region" description="Helical" evidence="6">
    <location>
        <begin position="441"/>
        <end position="460"/>
    </location>
</feature>
<evidence type="ECO:0000256" key="1">
    <source>
        <dbReference type="ARBA" id="ARBA00004141"/>
    </source>
</evidence>
<evidence type="ECO:0000259" key="7">
    <source>
        <dbReference type="PROSITE" id="PS50850"/>
    </source>
</evidence>